<accession>A0ABS5YU96</accession>
<dbReference type="Proteomes" id="UP001519654">
    <property type="component" value="Unassembled WGS sequence"/>
</dbReference>
<proteinExistence type="predicted"/>
<organism evidence="2 3">
    <name type="scientific">Paractinoplanes bogorensis</name>
    <dbReference type="NCBI Taxonomy" id="1610840"/>
    <lineage>
        <taxon>Bacteria</taxon>
        <taxon>Bacillati</taxon>
        <taxon>Actinomycetota</taxon>
        <taxon>Actinomycetes</taxon>
        <taxon>Micromonosporales</taxon>
        <taxon>Micromonosporaceae</taxon>
        <taxon>Paractinoplanes</taxon>
    </lineage>
</organism>
<dbReference type="RefSeq" id="WP_215791265.1">
    <property type="nucleotide sequence ID" value="NZ_JAHKKG010000008.1"/>
</dbReference>
<reference evidence="2 3" key="1">
    <citation type="submission" date="2021-06" db="EMBL/GenBank/DDBJ databases">
        <title>Actinoplanes lichenicola sp. nov., and Actinoplanes ovalisporus sp. nov., isolated from lichen in Thailand.</title>
        <authorList>
            <person name="Saeng-In P."/>
            <person name="Kanchanasin P."/>
            <person name="Yuki M."/>
            <person name="Kudo T."/>
            <person name="Ohkuma M."/>
            <person name="Phongsopitanun W."/>
            <person name="Tanasupawat S."/>
        </authorList>
    </citation>
    <scope>NUCLEOTIDE SEQUENCE [LARGE SCALE GENOMIC DNA]</scope>
    <source>
        <strain evidence="2 3">NBRC 110975</strain>
    </source>
</reference>
<gene>
    <name evidence="2" type="ORF">KOI35_26325</name>
</gene>
<protein>
    <submittedName>
        <fullName evidence="2">Uncharacterized protein</fullName>
    </submittedName>
</protein>
<feature type="region of interest" description="Disordered" evidence="1">
    <location>
        <begin position="1"/>
        <end position="49"/>
    </location>
</feature>
<sequence>MDENLADSDIAQERVARFGTLPPRIRPDDVVESVDTDSPQEMPGAAGTEAQRQVFLAGG</sequence>
<name>A0ABS5YU96_9ACTN</name>
<evidence type="ECO:0000256" key="1">
    <source>
        <dbReference type="SAM" id="MobiDB-lite"/>
    </source>
</evidence>
<evidence type="ECO:0000313" key="2">
    <source>
        <dbReference type="EMBL" id="MBU2667034.1"/>
    </source>
</evidence>
<evidence type="ECO:0000313" key="3">
    <source>
        <dbReference type="Proteomes" id="UP001519654"/>
    </source>
</evidence>
<keyword evidence="3" id="KW-1185">Reference proteome</keyword>
<comment type="caution">
    <text evidence="2">The sequence shown here is derived from an EMBL/GenBank/DDBJ whole genome shotgun (WGS) entry which is preliminary data.</text>
</comment>
<dbReference type="EMBL" id="JAHKKG010000008">
    <property type="protein sequence ID" value="MBU2667034.1"/>
    <property type="molecule type" value="Genomic_DNA"/>
</dbReference>